<feature type="region of interest" description="Disordered" evidence="1">
    <location>
        <begin position="294"/>
        <end position="313"/>
    </location>
</feature>
<feature type="region of interest" description="Disordered" evidence="1">
    <location>
        <begin position="168"/>
        <end position="187"/>
    </location>
</feature>
<feature type="compositionally biased region" description="Polar residues" evidence="1">
    <location>
        <begin position="132"/>
        <end position="146"/>
    </location>
</feature>
<protein>
    <recommendedName>
        <fullName evidence="4">HMG box domain-containing protein</fullName>
    </recommendedName>
</protein>
<dbReference type="AlphaFoldDB" id="A0A067MJU9"/>
<dbReference type="EMBL" id="KL198029">
    <property type="protein sequence ID" value="KDQ16058.1"/>
    <property type="molecule type" value="Genomic_DNA"/>
</dbReference>
<evidence type="ECO:0008006" key="4">
    <source>
        <dbReference type="Google" id="ProtNLM"/>
    </source>
</evidence>
<dbReference type="InParanoid" id="A0A067MJU9"/>
<dbReference type="Gene3D" id="1.10.30.10">
    <property type="entry name" value="High mobility group box domain"/>
    <property type="match status" value="1"/>
</dbReference>
<feature type="compositionally biased region" description="Polar residues" evidence="1">
    <location>
        <begin position="294"/>
        <end position="310"/>
    </location>
</feature>
<dbReference type="OrthoDB" id="6247875at2759"/>
<organism evidence="2 3">
    <name type="scientific">Botryobasidium botryosum (strain FD-172 SS1)</name>
    <dbReference type="NCBI Taxonomy" id="930990"/>
    <lineage>
        <taxon>Eukaryota</taxon>
        <taxon>Fungi</taxon>
        <taxon>Dikarya</taxon>
        <taxon>Basidiomycota</taxon>
        <taxon>Agaricomycotina</taxon>
        <taxon>Agaricomycetes</taxon>
        <taxon>Cantharellales</taxon>
        <taxon>Botryobasidiaceae</taxon>
        <taxon>Botryobasidium</taxon>
    </lineage>
</organism>
<reference evidence="3" key="1">
    <citation type="journal article" date="2014" name="Proc. Natl. Acad. Sci. U.S.A.">
        <title>Extensive sampling of basidiomycete genomes demonstrates inadequacy of the white-rot/brown-rot paradigm for wood decay fungi.</title>
        <authorList>
            <person name="Riley R."/>
            <person name="Salamov A.A."/>
            <person name="Brown D.W."/>
            <person name="Nagy L.G."/>
            <person name="Floudas D."/>
            <person name="Held B.W."/>
            <person name="Levasseur A."/>
            <person name="Lombard V."/>
            <person name="Morin E."/>
            <person name="Otillar R."/>
            <person name="Lindquist E.A."/>
            <person name="Sun H."/>
            <person name="LaButti K.M."/>
            <person name="Schmutz J."/>
            <person name="Jabbour D."/>
            <person name="Luo H."/>
            <person name="Baker S.E."/>
            <person name="Pisabarro A.G."/>
            <person name="Walton J.D."/>
            <person name="Blanchette R.A."/>
            <person name="Henrissat B."/>
            <person name="Martin F."/>
            <person name="Cullen D."/>
            <person name="Hibbett D.S."/>
            <person name="Grigoriev I.V."/>
        </authorList>
    </citation>
    <scope>NUCLEOTIDE SEQUENCE [LARGE SCALE GENOMIC DNA]</scope>
    <source>
        <strain evidence="3">FD-172 SS1</strain>
    </source>
</reference>
<dbReference type="InterPro" id="IPR036910">
    <property type="entry name" value="HMG_box_dom_sf"/>
</dbReference>
<feature type="region of interest" description="Disordered" evidence="1">
    <location>
        <begin position="125"/>
        <end position="160"/>
    </location>
</feature>
<evidence type="ECO:0000313" key="2">
    <source>
        <dbReference type="EMBL" id="KDQ16058.1"/>
    </source>
</evidence>
<dbReference type="HOGENOM" id="CLU_705941_0_0_1"/>
<feature type="region of interest" description="Disordered" evidence="1">
    <location>
        <begin position="37"/>
        <end position="66"/>
    </location>
</feature>
<gene>
    <name evidence="2" type="ORF">BOTBODRAFT_266691</name>
</gene>
<keyword evidence="3" id="KW-1185">Reference proteome</keyword>
<dbReference type="SUPFAM" id="SSF47095">
    <property type="entry name" value="HMG-box"/>
    <property type="match status" value="1"/>
</dbReference>
<accession>A0A067MJU9</accession>
<evidence type="ECO:0000256" key="1">
    <source>
        <dbReference type="SAM" id="MobiDB-lite"/>
    </source>
</evidence>
<sequence>MWAEISSEEKAYWYAQADLVKEQHRVLYPDYKYTPCHQQKPKDGVKKSTKRYSPIASQTPAERTRPAFDKQPTFRANLLPSVPPIAHRRPSSCPPPLMEGVSPLTLEFAPHDDTFLASTDATASGRHRLPSLSPSRITRPSFSRASGMQLARRPSSVDGSQFTDPFAPTEPLWHTGPKPTSTTATNSDIPALDPSFINGPRPILSAQPYQSPILPSVPSVPAIPIIPIIPTIPDMSAFSFPPRSSHSAPRAQADLLGGDPFQTNPNFSPHSTLPVLPPVETTTLNWAAYQENPSPFSASTSGPSTPSHNVASPLAAVGPPISPFSNEDNLSGLSFDNLLDFNWNYLSVDMIARHGGGMGSEFLDYDHGALGTASSLSGWQLHEAASPIFRQ</sequence>
<proteinExistence type="predicted"/>
<name>A0A067MJU9_BOTB1</name>
<feature type="compositionally biased region" description="Polar residues" evidence="1">
    <location>
        <begin position="178"/>
        <end position="187"/>
    </location>
</feature>
<dbReference type="Proteomes" id="UP000027195">
    <property type="component" value="Unassembled WGS sequence"/>
</dbReference>
<evidence type="ECO:0000313" key="3">
    <source>
        <dbReference type="Proteomes" id="UP000027195"/>
    </source>
</evidence>